<organism evidence="6 7">
    <name type="scientific">Archangium gephyra</name>
    <dbReference type="NCBI Taxonomy" id="48"/>
    <lineage>
        <taxon>Bacteria</taxon>
        <taxon>Pseudomonadati</taxon>
        <taxon>Myxococcota</taxon>
        <taxon>Myxococcia</taxon>
        <taxon>Myxococcales</taxon>
        <taxon>Cystobacterineae</taxon>
        <taxon>Archangiaceae</taxon>
        <taxon>Archangium</taxon>
    </lineage>
</organism>
<dbReference type="AlphaFoldDB" id="A0A2W5TSM6"/>
<evidence type="ECO:0000313" key="7">
    <source>
        <dbReference type="Proteomes" id="UP000249061"/>
    </source>
</evidence>
<evidence type="ECO:0000256" key="2">
    <source>
        <dbReference type="ARBA" id="ARBA00022598"/>
    </source>
</evidence>
<feature type="domain" description="ATP-grasp" evidence="5">
    <location>
        <begin position="111"/>
        <end position="322"/>
    </location>
</feature>
<evidence type="ECO:0000259" key="5">
    <source>
        <dbReference type="PROSITE" id="PS50975"/>
    </source>
</evidence>
<evidence type="ECO:0000256" key="4">
    <source>
        <dbReference type="SAM" id="MobiDB-lite"/>
    </source>
</evidence>
<dbReference type="Pfam" id="PF07478">
    <property type="entry name" value="Dala_Dala_lig_C"/>
    <property type="match status" value="1"/>
</dbReference>
<keyword evidence="2 6" id="KW-0436">Ligase</keyword>
<dbReference type="GO" id="GO:0005524">
    <property type="term" value="F:ATP binding"/>
    <property type="evidence" value="ECO:0007669"/>
    <property type="project" value="UniProtKB-UniRule"/>
</dbReference>
<dbReference type="PANTHER" id="PTHR23132:SF23">
    <property type="entry name" value="D-ALANINE--D-ALANINE LIGASE B"/>
    <property type="match status" value="1"/>
</dbReference>
<dbReference type="SUPFAM" id="SSF56059">
    <property type="entry name" value="Glutathione synthetase ATP-binding domain-like"/>
    <property type="match status" value="1"/>
</dbReference>
<dbReference type="GO" id="GO:0046872">
    <property type="term" value="F:metal ion binding"/>
    <property type="evidence" value="ECO:0007669"/>
    <property type="project" value="InterPro"/>
</dbReference>
<protein>
    <submittedName>
        <fullName evidence="6">D-alanine--D-alanine ligase</fullName>
    </submittedName>
</protein>
<gene>
    <name evidence="6" type="ORF">DI536_04620</name>
</gene>
<evidence type="ECO:0000256" key="1">
    <source>
        <dbReference type="ARBA" id="ARBA00010871"/>
    </source>
</evidence>
<comment type="similarity">
    <text evidence="1">Belongs to the D-alanine--D-alanine ligase family.</text>
</comment>
<proteinExistence type="inferred from homology"/>
<dbReference type="EMBL" id="QFQP01000002">
    <property type="protein sequence ID" value="PZR17602.1"/>
    <property type="molecule type" value="Genomic_DNA"/>
</dbReference>
<sequence>MAAATVPSLKISVLHYQPSSDPMDPVVQDVVDALSSLGHSPTLIAVHDRVFDLLQELEKQKPDLVFNVCETFADDYRLEVNVAAVLEMAGVKFTGSGTAGLLLAQDKILTKQLLEYHEVNTPNFLTFDGEAFEAFGRMNFPLIVKPAKSDASIGIGKHSVVKDWDDLTKRVREIRKNLNDEALAEEFIDGREVYVGVIGPSTRPEILPIVELNWGQWDASVPKVSDRIVKFGDIGEHHPHIEIASDLSPELQARIERSALLAYRALKIRDYARVDFRISSKTGEPFVLEVNPNPYLEKDSELAMAAERRGFTYTQLIEAIIESAAVRYGLRVKAEKPTTGETPALESKAEGKEQRAG</sequence>
<evidence type="ECO:0000256" key="3">
    <source>
        <dbReference type="PROSITE-ProRule" id="PRU00409"/>
    </source>
</evidence>
<dbReference type="Proteomes" id="UP000249061">
    <property type="component" value="Unassembled WGS sequence"/>
</dbReference>
<feature type="region of interest" description="Disordered" evidence="4">
    <location>
        <begin position="336"/>
        <end position="357"/>
    </location>
</feature>
<evidence type="ECO:0000313" key="6">
    <source>
        <dbReference type="EMBL" id="PZR17602.1"/>
    </source>
</evidence>
<dbReference type="PROSITE" id="PS50975">
    <property type="entry name" value="ATP_GRASP"/>
    <property type="match status" value="1"/>
</dbReference>
<dbReference type="InterPro" id="IPR011095">
    <property type="entry name" value="Dala_Dala_lig_C"/>
</dbReference>
<reference evidence="6 7" key="1">
    <citation type="submission" date="2017-08" db="EMBL/GenBank/DDBJ databases">
        <title>Infants hospitalized years apart are colonized by the same room-sourced microbial strains.</title>
        <authorList>
            <person name="Brooks B."/>
            <person name="Olm M.R."/>
            <person name="Firek B.A."/>
            <person name="Baker R."/>
            <person name="Thomas B.C."/>
            <person name="Morowitz M.J."/>
            <person name="Banfield J.F."/>
        </authorList>
    </citation>
    <scope>NUCLEOTIDE SEQUENCE [LARGE SCALE GENOMIC DNA]</scope>
    <source>
        <strain evidence="6">S2_003_000_R2_14</strain>
    </source>
</reference>
<keyword evidence="3" id="KW-0067">ATP-binding</keyword>
<comment type="caution">
    <text evidence="6">The sequence shown here is derived from an EMBL/GenBank/DDBJ whole genome shotgun (WGS) entry which is preliminary data.</text>
</comment>
<feature type="compositionally biased region" description="Basic and acidic residues" evidence="4">
    <location>
        <begin position="347"/>
        <end position="357"/>
    </location>
</feature>
<dbReference type="InterPro" id="IPR013815">
    <property type="entry name" value="ATP_grasp_subdomain_1"/>
</dbReference>
<keyword evidence="3" id="KW-0547">Nucleotide-binding</keyword>
<dbReference type="Gene3D" id="3.30.1490.20">
    <property type="entry name" value="ATP-grasp fold, A domain"/>
    <property type="match status" value="1"/>
</dbReference>
<dbReference type="PANTHER" id="PTHR23132">
    <property type="entry name" value="D-ALANINE--D-ALANINE LIGASE"/>
    <property type="match status" value="1"/>
</dbReference>
<dbReference type="GO" id="GO:0008716">
    <property type="term" value="F:D-alanine-D-alanine ligase activity"/>
    <property type="evidence" value="ECO:0007669"/>
    <property type="project" value="InterPro"/>
</dbReference>
<name>A0A2W5TSM6_9BACT</name>
<dbReference type="Gene3D" id="3.30.470.20">
    <property type="entry name" value="ATP-grasp fold, B domain"/>
    <property type="match status" value="1"/>
</dbReference>
<dbReference type="InterPro" id="IPR011761">
    <property type="entry name" value="ATP-grasp"/>
</dbReference>
<accession>A0A2W5TSM6</accession>